<evidence type="ECO:0000259" key="9">
    <source>
        <dbReference type="Pfam" id="PF12821"/>
    </source>
</evidence>
<keyword evidence="2" id="KW-1003">Cell membrane</keyword>
<accession>A0A5C0SCY1</accession>
<keyword evidence="11" id="KW-1185">Reference proteome</keyword>
<keyword evidence="6 8" id="KW-0472">Membrane</keyword>
<feature type="transmembrane region" description="Helical" evidence="8">
    <location>
        <begin position="28"/>
        <end position="45"/>
    </location>
</feature>
<evidence type="ECO:0000256" key="2">
    <source>
        <dbReference type="ARBA" id="ARBA00022475"/>
    </source>
</evidence>
<evidence type="ECO:0000256" key="6">
    <source>
        <dbReference type="ARBA" id="ARBA00023136"/>
    </source>
</evidence>
<evidence type="ECO:0000256" key="1">
    <source>
        <dbReference type="ARBA" id="ARBA00004651"/>
    </source>
</evidence>
<keyword evidence="3" id="KW-0997">Cell inner membrane</keyword>
<evidence type="ECO:0000256" key="5">
    <source>
        <dbReference type="ARBA" id="ARBA00022989"/>
    </source>
</evidence>
<feature type="domain" description="Threonine/Serine exporter ThrE" evidence="9">
    <location>
        <begin position="7"/>
        <end position="134"/>
    </location>
</feature>
<protein>
    <submittedName>
        <fullName evidence="10">Threonine/serine exporter</fullName>
    </submittedName>
</protein>
<evidence type="ECO:0000313" key="11">
    <source>
        <dbReference type="Proteomes" id="UP000324646"/>
    </source>
</evidence>
<proteinExistence type="inferred from homology"/>
<dbReference type="Proteomes" id="UP000324646">
    <property type="component" value="Chromosome"/>
</dbReference>
<dbReference type="KEGG" id="crs:FQB35_06665"/>
<keyword evidence="4 8" id="KW-0812">Transmembrane</keyword>
<evidence type="ECO:0000256" key="3">
    <source>
        <dbReference type="ARBA" id="ARBA00022519"/>
    </source>
</evidence>
<feature type="transmembrane region" description="Helical" evidence="8">
    <location>
        <begin position="118"/>
        <end position="139"/>
    </location>
</feature>
<evidence type="ECO:0000256" key="7">
    <source>
        <dbReference type="ARBA" id="ARBA00034125"/>
    </source>
</evidence>
<evidence type="ECO:0000256" key="4">
    <source>
        <dbReference type="ARBA" id="ARBA00022692"/>
    </source>
</evidence>
<dbReference type="GO" id="GO:0005886">
    <property type="term" value="C:plasma membrane"/>
    <property type="evidence" value="ECO:0007669"/>
    <property type="project" value="UniProtKB-SubCell"/>
</dbReference>
<keyword evidence="5 8" id="KW-1133">Transmembrane helix</keyword>
<dbReference type="Pfam" id="PF12821">
    <property type="entry name" value="ThrE_2"/>
    <property type="match status" value="1"/>
</dbReference>
<dbReference type="OrthoDB" id="9810047at2"/>
<dbReference type="AlphaFoldDB" id="A0A5C0SCY1"/>
<feature type="transmembrane region" description="Helical" evidence="8">
    <location>
        <begin position="78"/>
        <end position="98"/>
    </location>
</feature>
<dbReference type="EMBL" id="CP042243">
    <property type="protein sequence ID" value="QEK12081.1"/>
    <property type="molecule type" value="Genomic_DNA"/>
</dbReference>
<dbReference type="InterPro" id="IPR024528">
    <property type="entry name" value="ThrE_2"/>
</dbReference>
<organism evidence="10 11">
    <name type="scientific">Crassaminicella thermophila</name>
    <dbReference type="NCBI Taxonomy" id="2599308"/>
    <lineage>
        <taxon>Bacteria</taxon>
        <taxon>Bacillati</taxon>
        <taxon>Bacillota</taxon>
        <taxon>Clostridia</taxon>
        <taxon>Eubacteriales</taxon>
        <taxon>Clostridiaceae</taxon>
        <taxon>Crassaminicella</taxon>
    </lineage>
</organism>
<dbReference type="InterPro" id="IPR050539">
    <property type="entry name" value="ThrE_Dicarb/AminoAcid_Exp"/>
</dbReference>
<comment type="similarity">
    <text evidence="7">Belongs to the ThrE exporter (TC 2.A.79) family.</text>
</comment>
<gene>
    <name evidence="10" type="ORF">FQB35_06665</name>
</gene>
<evidence type="ECO:0000313" key="10">
    <source>
        <dbReference type="EMBL" id="QEK12081.1"/>
    </source>
</evidence>
<feature type="transmembrane region" description="Helical" evidence="8">
    <location>
        <begin position="51"/>
        <end position="71"/>
    </location>
</feature>
<dbReference type="GO" id="GO:0015744">
    <property type="term" value="P:succinate transport"/>
    <property type="evidence" value="ECO:0007669"/>
    <property type="project" value="TreeGrafter"/>
</dbReference>
<dbReference type="PANTHER" id="PTHR34390">
    <property type="entry name" value="UPF0442 PROTEIN YJJB-RELATED"/>
    <property type="match status" value="1"/>
</dbReference>
<dbReference type="PANTHER" id="PTHR34390:SF1">
    <property type="entry name" value="SUCCINATE TRANSPORTER SUBUNIT YJJB-RELATED"/>
    <property type="match status" value="1"/>
</dbReference>
<evidence type="ECO:0000256" key="8">
    <source>
        <dbReference type="SAM" id="Phobius"/>
    </source>
</evidence>
<sequence>MMMFLQYISSFLATVGFSILFNIPKKAIVKASFVGAIGWMAFIYSNQYFHSLVAASSIGACIVAIISEIFARIFKETVTVFIIPGIIPLVPGAGMYYTMLAVIEKDFNRFASIGSETIFVAGGIAAAILIISSITRMIFKAKTQLFKKKKH</sequence>
<feature type="transmembrane region" description="Helical" evidence="8">
    <location>
        <begin position="6"/>
        <end position="23"/>
    </location>
</feature>
<reference evidence="10 11" key="1">
    <citation type="submission" date="2019-07" db="EMBL/GenBank/DDBJ databases">
        <title>Complete genome of Crassaminicella thermophila SY095.</title>
        <authorList>
            <person name="Li X."/>
        </authorList>
    </citation>
    <scope>NUCLEOTIDE SEQUENCE [LARGE SCALE GENOMIC DNA]</scope>
    <source>
        <strain evidence="10 11">SY095</strain>
    </source>
</reference>
<name>A0A5C0SCY1_CRATE</name>
<comment type="subcellular location">
    <subcellularLocation>
        <location evidence="1">Cell membrane</location>
        <topology evidence="1">Multi-pass membrane protein</topology>
    </subcellularLocation>
</comment>